<dbReference type="RefSeq" id="XP_018190894.1">
    <property type="nucleotide sequence ID" value="XM_018336818.1"/>
</dbReference>
<evidence type="ECO:0000313" key="2">
    <source>
        <dbReference type="Proteomes" id="UP000076632"/>
    </source>
</evidence>
<dbReference type="EMBL" id="KV407455">
    <property type="protein sequence ID" value="KZF25339.1"/>
    <property type="molecule type" value="Genomic_DNA"/>
</dbReference>
<keyword evidence="2" id="KW-1185">Reference proteome</keyword>
<name>A0A165ISV3_XYLHT</name>
<protein>
    <submittedName>
        <fullName evidence="1">Uncharacterized protein</fullName>
    </submittedName>
</protein>
<accession>A0A165ISV3</accession>
<gene>
    <name evidence="1" type="ORF">L228DRAFT_67156</name>
</gene>
<reference evidence="1 2" key="1">
    <citation type="journal article" date="2016" name="Fungal Biol.">
        <title>The genome of Xylona heveae provides a window into fungal endophytism.</title>
        <authorList>
            <person name="Gazis R."/>
            <person name="Kuo A."/>
            <person name="Riley R."/>
            <person name="LaButti K."/>
            <person name="Lipzen A."/>
            <person name="Lin J."/>
            <person name="Amirebrahimi M."/>
            <person name="Hesse C.N."/>
            <person name="Spatafora J.W."/>
            <person name="Henrissat B."/>
            <person name="Hainaut M."/>
            <person name="Grigoriev I.V."/>
            <person name="Hibbett D.S."/>
        </authorList>
    </citation>
    <scope>NUCLEOTIDE SEQUENCE [LARGE SCALE GENOMIC DNA]</scope>
    <source>
        <strain evidence="1 2">TC161</strain>
    </source>
</reference>
<dbReference type="Proteomes" id="UP000076632">
    <property type="component" value="Unassembled WGS sequence"/>
</dbReference>
<dbReference type="AlphaFoldDB" id="A0A165ISV3"/>
<dbReference type="InParanoid" id="A0A165ISV3"/>
<dbReference type="GeneID" id="28901955"/>
<sequence length="140" mass="16313">MSVPVPMDRIGPWENEHGFNGYLIRAAYAGIFPSENAYQEVRTRAERIYTIYATPSDFYSWRSQDSHYHCAQRTYHQIPGLGICRLVSRVLGIYHCYEILARALPVVQLRMTTWWRKLHGGARLRKALTSLTSLSYVWQC</sequence>
<evidence type="ECO:0000313" key="1">
    <source>
        <dbReference type="EMBL" id="KZF25339.1"/>
    </source>
</evidence>
<organism evidence="1 2">
    <name type="scientific">Xylona heveae (strain CBS 132557 / TC161)</name>
    <dbReference type="NCBI Taxonomy" id="1328760"/>
    <lineage>
        <taxon>Eukaryota</taxon>
        <taxon>Fungi</taxon>
        <taxon>Dikarya</taxon>
        <taxon>Ascomycota</taxon>
        <taxon>Pezizomycotina</taxon>
        <taxon>Xylonomycetes</taxon>
        <taxon>Xylonales</taxon>
        <taxon>Xylonaceae</taxon>
        <taxon>Xylona</taxon>
    </lineage>
</organism>
<proteinExistence type="predicted"/>